<organism evidence="1 2">
    <name type="scientific">Cirrhinus mrigala</name>
    <name type="common">Mrigala</name>
    <dbReference type="NCBI Taxonomy" id="683832"/>
    <lineage>
        <taxon>Eukaryota</taxon>
        <taxon>Metazoa</taxon>
        <taxon>Chordata</taxon>
        <taxon>Craniata</taxon>
        <taxon>Vertebrata</taxon>
        <taxon>Euteleostomi</taxon>
        <taxon>Actinopterygii</taxon>
        <taxon>Neopterygii</taxon>
        <taxon>Teleostei</taxon>
        <taxon>Ostariophysi</taxon>
        <taxon>Cypriniformes</taxon>
        <taxon>Cyprinidae</taxon>
        <taxon>Labeoninae</taxon>
        <taxon>Labeonini</taxon>
        <taxon>Cirrhinus</taxon>
    </lineage>
</organism>
<dbReference type="Proteomes" id="UP001529510">
    <property type="component" value="Unassembled WGS sequence"/>
</dbReference>
<gene>
    <name evidence="1" type="ORF">M9458_039963</name>
</gene>
<accession>A0ABD0NQM8</accession>
<dbReference type="EMBL" id="JAMKFB020000020">
    <property type="protein sequence ID" value="KAL0164210.1"/>
    <property type="molecule type" value="Genomic_DNA"/>
</dbReference>
<sequence>RTNDTYQRNDHGERFQDCDYPKYFADFGTDYYEGGRRGRWNDTTLVRALIRSVPSSETSGAQHGSS</sequence>
<feature type="non-terminal residue" evidence="1">
    <location>
        <position position="1"/>
    </location>
</feature>
<feature type="non-terminal residue" evidence="1">
    <location>
        <position position="66"/>
    </location>
</feature>
<evidence type="ECO:0000313" key="1">
    <source>
        <dbReference type="EMBL" id="KAL0164210.1"/>
    </source>
</evidence>
<reference evidence="1 2" key="1">
    <citation type="submission" date="2024-05" db="EMBL/GenBank/DDBJ databases">
        <title>Genome sequencing and assembly of Indian major carp, Cirrhinus mrigala (Hamilton, 1822).</title>
        <authorList>
            <person name="Mohindra V."/>
            <person name="Chowdhury L.M."/>
            <person name="Lal K."/>
            <person name="Jena J.K."/>
        </authorList>
    </citation>
    <scope>NUCLEOTIDE SEQUENCE [LARGE SCALE GENOMIC DNA]</scope>
    <source>
        <strain evidence="1">CM1030</strain>
        <tissue evidence="1">Blood</tissue>
    </source>
</reference>
<comment type="caution">
    <text evidence="1">The sequence shown here is derived from an EMBL/GenBank/DDBJ whole genome shotgun (WGS) entry which is preliminary data.</text>
</comment>
<name>A0ABD0NQM8_CIRMR</name>
<evidence type="ECO:0000313" key="2">
    <source>
        <dbReference type="Proteomes" id="UP001529510"/>
    </source>
</evidence>
<keyword evidence="2" id="KW-1185">Reference proteome</keyword>
<proteinExistence type="predicted"/>
<dbReference type="AlphaFoldDB" id="A0ABD0NQM8"/>
<protein>
    <submittedName>
        <fullName evidence="1">Uncharacterized protein</fullName>
    </submittedName>
</protein>